<feature type="region of interest" description="Disordered" evidence="3">
    <location>
        <begin position="607"/>
        <end position="745"/>
    </location>
</feature>
<keyword evidence="1" id="KW-0862">Zinc</keyword>
<evidence type="ECO:0000313" key="5">
    <source>
        <dbReference type="EMBL" id="GJT38204.1"/>
    </source>
</evidence>
<feature type="compositionally biased region" description="Polar residues" evidence="3">
    <location>
        <begin position="662"/>
        <end position="684"/>
    </location>
</feature>
<feature type="coiled-coil region" evidence="2">
    <location>
        <begin position="469"/>
        <end position="517"/>
    </location>
</feature>
<name>A0ABQ5DM95_9ASTR</name>
<dbReference type="InterPro" id="IPR036875">
    <property type="entry name" value="Znf_CCHC_sf"/>
</dbReference>
<dbReference type="Proteomes" id="UP001151760">
    <property type="component" value="Unassembled WGS sequence"/>
</dbReference>
<dbReference type="PROSITE" id="PS50158">
    <property type="entry name" value="ZF_CCHC"/>
    <property type="match status" value="1"/>
</dbReference>
<protein>
    <submittedName>
        <fullName evidence="5">Ribonuclease H-like domain-containing protein</fullName>
    </submittedName>
</protein>
<dbReference type="PANTHER" id="PTHR11439:SF495">
    <property type="entry name" value="REVERSE TRANSCRIPTASE, RNA-DEPENDENT DNA POLYMERASE-RELATED"/>
    <property type="match status" value="1"/>
</dbReference>
<accession>A0ABQ5DM95</accession>
<feature type="domain" description="CCHC-type" evidence="4">
    <location>
        <begin position="382"/>
        <end position="395"/>
    </location>
</feature>
<dbReference type="SUPFAM" id="SSF57756">
    <property type="entry name" value="Retrovirus zinc finger-like domains"/>
    <property type="match status" value="1"/>
</dbReference>
<dbReference type="InterPro" id="IPR001878">
    <property type="entry name" value="Znf_CCHC"/>
</dbReference>
<reference evidence="5" key="1">
    <citation type="journal article" date="2022" name="Int. J. Mol. Sci.">
        <title>Draft Genome of Tanacetum Coccineum: Genomic Comparison of Closely Related Tanacetum-Family Plants.</title>
        <authorList>
            <person name="Yamashiro T."/>
            <person name="Shiraishi A."/>
            <person name="Nakayama K."/>
            <person name="Satake H."/>
        </authorList>
    </citation>
    <scope>NUCLEOTIDE SEQUENCE</scope>
</reference>
<gene>
    <name evidence="5" type="ORF">Tco_0938069</name>
</gene>
<organism evidence="5 6">
    <name type="scientific">Tanacetum coccineum</name>
    <dbReference type="NCBI Taxonomy" id="301880"/>
    <lineage>
        <taxon>Eukaryota</taxon>
        <taxon>Viridiplantae</taxon>
        <taxon>Streptophyta</taxon>
        <taxon>Embryophyta</taxon>
        <taxon>Tracheophyta</taxon>
        <taxon>Spermatophyta</taxon>
        <taxon>Magnoliopsida</taxon>
        <taxon>eudicotyledons</taxon>
        <taxon>Gunneridae</taxon>
        <taxon>Pentapetalae</taxon>
        <taxon>asterids</taxon>
        <taxon>campanulids</taxon>
        <taxon>Asterales</taxon>
        <taxon>Asteraceae</taxon>
        <taxon>Asteroideae</taxon>
        <taxon>Anthemideae</taxon>
        <taxon>Anthemidinae</taxon>
        <taxon>Tanacetum</taxon>
    </lineage>
</organism>
<sequence>MSQPANDDFSQHLSDGEESNHEDVSDTGAAPKQPQQMIPQTTAISNIKLPILKKEEYDIWAMEIEHYLKYIDNEVWKVIQNGNFKKRISTGKDGVIRVLSPVTAAEIQSVEKERKAKNILLMAIPKEHMGRFHRMDDAKEIWEAIRTRFGGNANSKKMQKAVFKQQFEAFKISNSEGLEKGYDRFQQLLSQLEAHGAEVSTEDANHKFLRSLPSAWSNLAMTMRTNPEIDNLSIDDLYNNLRVFEQEIQGAPKTSSKTSSSAQNVAFVSQSKSSTNKVKSGFSGAYSSCTPSTSSTNIPEKEVLAGFADEVIYSLFAKQTEDLDLLHEDLEQIDDVDIEEMDINWQIAMIAIRMKKFYKKTGRRVRVDGKTPVGFDKKKLECFNCHNTGHFARECTAKGVHDGKKKRDSLYQHQEAGKQEKNQMGLLTMDDGIVNWGEHTEAEETNHALMAISSSNEVSLCSKTCIDSYNKLKLLYDEQMNQLGDQEAQILAYSQAVKKLEAQLVTSQKQQLSLNEKLAFQANEIHEKDEKLKRYRRIGMKAVKEKEQLQKTVDSWKDSSKNLWRLINSGMSSNDKLGLGFEIQSNDEVLSYEEEMNFSVFKCSKEDSIGKPSYSRFTKTNDFKGVPHPLSGDYTPKPQEEIDDSLYVYGKKGPQKPEISVSDDNSSEHSTCQSNDSEGSCGNTSEHSFETESESLSEPNEMSKSRLEVTNEKDVSSPKSKEVEPSCVSHIKTPRQPLTDKETHTVNRKNWNDMMERELGEGYSFTKKKCFVCGSLSHLIKDCDYYEKKMAREAEVKRVVNTGNGVAKPVWTNANRINHANQFVPRSVQLNAGRPKFNSVRPNINTGRTNINSGRPKVNAVSPKVNTVRSKQPVTHKTSNSSSPKRPQINQMNQRRDFSKSYSSVRRPFEKSTAQMAHSNAVMGSWGSAVKTSASYNWRNSRPNFNYSSGPTFIRTDKYVAEILKKFDLVNVKAAITPMETKLPLTNDEEAFDVDVHLYRSMIGYLMYLTASRPDIMYALCVCSRFQVTPKISHLNAVKRIFKYLKSKPNLGLWYPRESPFDLEAFSDSCWEIQVRRSTYC</sequence>
<feature type="compositionally biased region" description="Basic and acidic residues" evidence="3">
    <location>
        <begin position="14"/>
        <end position="24"/>
    </location>
</feature>
<feature type="compositionally biased region" description="Polar residues" evidence="3">
    <location>
        <begin position="864"/>
        <end position="893"/>
    </location>
</feature>
<keyword evidence="2" id="KW-0175">Coiled coil</keyword>
<dbReference type="SMART" id="SM00343">
    <property type="entry name" value="ZnF_C2HC"/>
    <property type="match status" value="2"/>
</dbReference>
<dbReference type="Pfam" id="PF14223">
    <property type="entry name" value="Retrotran_gag_2"/>
    <property type="match status" value="1"/>
</dbReference>
<keyword evidence="1" id="KW-0863">Zinc-finger</keyword>
<comment type="caution">
    <text evidence="5">The sequence shown here is derived from an EMBL/GenBank/DDBJ whole genome shotgun (WGS) entry which is preliminary data.</text>
</comment>
<dbReference type="EMBL" id="BQNB010015286">
    <property type="protein sequence ID" value="GJT38204.1"/>
    <property type="molecule type" value="Genomic_DNA"/>
</dbReference>
<dbReference type="Gene3D" id="4.10.60.10">
    <property type="entry name" value="Zinc finger, CCHC-type"/>
    <property type="match status" value="1"/>
</dbReference>
<feature type="compositionally biased region" description="Basic and acidic residues" evidence="3">
    <location>
        <begin position="701"/>
        <end position="724"/>
    </location>
</feature>
<evidence type="ECO:0000259" key="4">
    <source>
        <dbReference type="PROSITE" id="PS50158"/>
    </source>
</evidence>
<proteinExistence type="predicted"/>
<evidence type="ECO:0000313" key="6">
    <source>
        <dbReference type="Proteomes" id="UP001151760"/>
    </source>
</evidence>
<evidence type="ECO:0000256" key="3">
    <source>
        <dbReference type="SAM" id="MobiDB-lite"/>
    </source>
</evidence>
<keyword evidence="1" id="KW-0479">Metal-binding</keyword>
<feature type="compositionally biased region" description="Polar residues" evidence="3">
    <location>
        <begin position="840"/>
        <end position="853"/>
    </location>
</feature>
<keyword evidence="6" id="KW-1185">Reference proteome</keyword>
<dbReference type="Pfam" id="PF00098">
    <property type="entry name" value="zf-CCHC"/>
    <property type="match status" value="1"/>
</dbReference>
<evidence type="ECO:0000256" key="1">
    <source>
        <dbReference type="PROSITE-ProRule" id="PRU00047"/>
    </source>
</evidence>
<reference evidence="5" key="2">
    <citation type="submission" date="2022-01" db="EMBL/GenBank/DDBJ databases">
        <authorList>
            <person name="Yamashiro T."/>
            <person name="Shiraishi A."/>
            <person name="Satake H."/>
            <person name="Nakayama K."/>
        </authorList>
    </citation>
    <scope>NUCLEOTIDE SEQUENCE</scope>
</reference>
<evidence type="ECO:0000256" key="2">
    <source>
        <dbReference type="SAM" id="Coils"/>
    </source>
</evidence>
<feature type="region of interest" description="Disordered" evidence="3">
    <location>
        <begin position="834"/>
        <end position="911"/>
    </location>
</feature>
<dbReference type="PANTHER" id="PTHR11439">
    <property type="entry name" value="GAG-POL-RELATED RETROTRANSPOSON"/>
    <property type="match status" value="1"/>
</dbReference>
<feature type="region of interest" description="Disordered" evidence="3">
    <location>
        <begin position="1"/>
        <end position="40"/>
    </location>
</feature>